<dbReference type="SUPFAM" id="SSF69304">
    <property type="entry name" value="Tricorn protease N-terminal domain"/>
    <property type="match status" value="1"/>
</dbReference>
<dbReference type="EMBL" id="DRXW01000046">
    <property type="protein sequence ID" value="HHR33446.1"/>
    <property type="molecule type" value="Genomic_DNA"/>
</dbReference>
<organism evidence="1">
    <name type="scientific">Fervidobacterium nodosum</name>
    <dbReference type="NCBI Taxonomy" id="2424"/>
    <lineage>
        <taxon>Bacteria</taxon>
        <taxon>Thermotogati</taxon>
        <taxon>Thermotogota</taxon>
        <taxon>Thermotogae</taxon>
        <taxon>Thermotogales</taxon>
        <taxon>Fervidobacteriaceae</taxon>
        <taxon>Fervidobacterium</taxon>
    </lineage>
</organism>
<gene>
    <name evidence="1" type="ORF">ENM46_00690</name>
</gene>
<comment type="caution">
    <text evidence="1">The sequence shown here is derived from an EMBL/GenBank/DDBJ whole genome shotgun (WGS) entry which is preliminary data.</text>
</comment>
<name>A0A7C5Y3G6_9BACT</name>
<evidence type="ECO:0000313" key="1">
    <source>
        <dbReference type="EMBL" id="HHR33446.1"/>
    </source>
</evidence>
<reference evidence="1" key="1">
    <citation type="journal article" date="2020" name="mSystems">
        <title>Genome- and Community-Level Interaction Insights into Carbon Utilization and Element Cycling Functions of Hydrothermarchaeota in Hydrothermal Sediment.</title>
        <authorList>
            <person name="Zhou Z."/>
            <person name="Liu Y."/>
            <person name="Xu W."/>
            <person name="Pan J."/>
            <person name="Luo Z.H."/>
            <person name="Li M."/>
        </authorList>
    </citation>
    <scope>NUCLEOTIDE SEQUENCE [LARGE SCALE GENOMIC DNA]</scope>
    <source>
        <strain evidence="1">SpSt-1088</strain>
    </source>
</reference>
<proteinExistence type="predicted"/>
<protein>
    <submittedName>
        <fullName evidence="1">Uncharacterized protein</fullName>
    </submittedName>
</protein>
<dbReference type="AlphaFoldDB" id="A0A7C5Y3G6"/>
<accession>A0A7C5Y3G6</accession>
<sequence length="874" mass="99510">MKKALSFVVVVFLSLLTFGGVLHFEHADIVYPEAYLDVAVKVGNIFESVRQDVVNLVGYDPGRITIVLQDKGAISNGYTQVILHKTIVLYVWPPEGYMHFYLPLEDWYTYLIIHEFAHMCHLSYQDNWAKFLSLITGIPYLPQLSSPFVEGTTVFAESSFSLSSGRLNNPFFSSGLYYYSLPNFPSFNYKEIIPQDDYRGGLLYYNLTAGFYKYLVDTYGLEQMKKFLAKTSETIPFYEIYGKEVTDPYEYAFGKKFDELYTDWIMSLTKLDYEQGKLIYQLRNSYAIRLDSVGNDLAVLRQSFGAVTSYVGSVESGVLMLDDLNFKVEKDISLNAYDVKYDGNKVYALTTSQIFDKYENKVWNVTSNKMIASGYITSFGVKKGKIYVSYYDTKTLKSKIRQINGNFEYTYDGYIRTMDVSEDYIAFLTIDNKIVVLDKNGNEIAKIEDRNMKGPFVKISEKRILFSRVEGNYIIPYYYNIENGKFYKLADKLLLSDFTIHKDELYYVSYIPYGKTGGMGIYKTKIELQELAQLPNQNPPSDIVIEQNEYQKGNELTFRIGTFLRPVTWAPMYTSQVQDDDSVIHNLYIIFTFANVENDTFVVLTPILDVFQQDPNSFDFSILGFRQFAGFLAMKDFWGFSASYVYPTNDYNLSGQLTLGGLDLSPNTTMYAITGASFKSNKDYALDSIFSLIGGLDVPSIEANTVSFGIYTFTNLFSRQMRIANWIIASSENLNNLFTLDSLYTQNSLLLALNNDTSFLGLVTTKLSEPVKTEYDVSVALTLFKDSAELFGGQVLLKNSGVTLGLANPANIHGFYSHFFLETYFSGLKLYPNVGVFLQMMDLYGFEKPDFNGILYFGIGLSPHLLNIISGIPF</sequence>